<dbReference type="AlphaFoldDB" id="W4VHZ0"/>
<dbReference type="GO" id="GO:0016020">
    <property type="term" value="C:membrane"/>
    <property type="evidence" value="ECO:0007669"/>
    <property type="project" value="InterPro"/>
</dbReference>
<proteinExistence type="predicted"/>
<keyword evidence="1" id="KW-0472">Membrane</keyword>
<dbReference type="GO" id="GO:0009847">
    <property type="term" value="P:spore germination"/>
    <property type="evidence" value="ECO:0007669"/>
    <property type="project" value="InterPro"/>
</dbReference>
<organism evidence="2 3">
    <name type="scientific">Gracilibacillus boraciitolerans JCM 21714</name>
    <dbReference type="NCBI Taxonomy" id="1298598"/>
    <lineage>
        <taxon>Bacteria</taxon>
        <taxon>Bacillati</taxon>
        <taxon>Bacillota</taxon>
        <taxon>Bacilli</taxon>
        <taxon>Bacillales</taxon>
        <taxon>Bacillaceae</taxon>
        <taxon>Gracilibacillus</taxon>
    </lineage>
</organism>
<dbReference type="Proteomes" id="UP000019102">
    <property type="component" value="Unassembled WGS sequence"/>
</dbReference>
<dbReference type="Pfam" id="PF03323">
    <property type="entry name" value="GerA"/>
    <property type="match status" value="1"/>
</dbReference>
<protein>
    <submittedName>
        <fullName evidence="2">Spore germination protein</fullName>
    </submittedName>
</protein>
<reference evidence="2 3" key="1">
    <citation type="journal article" date="2014" name="Genome Announc.">
        <title>Draft Genome Sequence of the Boron-Tolerant and Moderately Halotolerant Bacterium Gracilibacillus boraciitolerans JCM 21714T.</title>
        <authorList>
            <person name="Ahmed I."/>
            <person name="Oshima K."/>
            <person name="Suda W."/>
            <person name="Kitamura K."/>
            <person name="Iida T."/>
            <person name="Ohmori Y."/>
            <person name="Fujiwara T."/>
            <person name="Hattori M."/>
            <person name="Ohkuma M."/>
        </authorList>
    </citation>
    <scope>NUCLEOTIDE SEQUENCE [LARGE SCALE GENOMIC DNA]</scope>
    <source>
        <strain evidence="2 3">JCM 21714</strain>
    </source>
</reference>
<dbReference type="STRING" id="1298598.JCM21714_1858"/>
<keyword evidence="3" id="KW-1185">Reference proteome</keyword>
<sequence>MKKKAKQPEMKQDIKNFQELIAIMEKSDDFKQVDFGNVSAIKLYYYQSLINTDKLHTNLLPYCQQLTIHAIEELENVLPFDDTEITADLAVIEEKILAGFIAVHLQNDTTNILLIPAKFETDRDVAPPEIEFSVIGPKVAFIEDLQTNINLIRKRVKLPQLHVKKLKVGENHQNNDRHYVY</sequence>
<comment type="caution">
    <text evidence="2">The sequence shown here is derived from an EMBL/GenBank/DDBJ whole genome shotgun (WGS) entry which is preliminary data.</text>
</comment>
<accession>W4VHZ0</accession>
<gene>
    <name evidence="2" type="ORF">JCM21714_1858</name>
</gene>
<name>W4VHZ0_9BACI</name>
<evidence type="ECO:0000313" key="2">
    <source>
        <dbReference type="EMBL" id="GAE92837.1"/>
    </source>
</evidence>
<dbReference type="eggNOG" id="COG0619">
    <property type="taxonomic scope" value="Bacteria"/>
</dbReference>
<evidence type="ECO:0000256" key="1">
    <source>
        <dbReference type="ARBA" id="ARBA00023136"/>
    </source>
</evidence>
<evidence type="ECO:0000313" key="3">
    <source>
        <dbReference type="Proteomes" id="UP000019102"/>
    </source>
</evidence>
<dbReference type="EMBL" id="BAVS01000007">
    <property type="protein sequence ID" value="GAE92837.1"/>
    <property type="molecule type" value="Genomic_DNA"/>
</dbReference>
<dbReference type="InterPro" id="IPR004995">
    <property type="entry name" value="Spore_Ger"/>
</dbReference>